<dbReference type="Gene3D" id="2.180.10.10">
    <property type="entry name" value="RHS repeat-associated core"/>
    <property type="match status" value="1"/>
</dbReference>
<reference evidence="1 2" key="1">
    <citation type="submission" date="2020-06" db="EMBL/GenBank/DDBJ databases">
        <title>Mannheimia pernigra sp. nov. isolated from bovine respiratory tract.</title>
        <authorList>
            <person name="Kuhnert P."/>
            <person name="Akarsu-Egger H."/>
        </authorList>
    </citation>
    <scope>NUCLEOTIDE SEQUENCE [LARGE SCALE GENOMIC DNA]</scope>
    <source>
        <strain evidence="1 2">17CN0883</strain>
    </source>
</reference>
<evidence type="ECO:0000313" key="1">
    <source>
        <dbReference type="EMBL" id="QLB41517.1"/>
    </source>
</evidence>
<accession>A0ABD7A663</accession>
<name>A0ABD7A663_9PAST</name>
<protein>
    <recommendedName>
        <fullName evidence="3">YD repeat-containing protein</fullName>
    </recommendedName>
</protein>
<evidence type="ECO:0000313" key="2">
    <source>
        <dbReference type="Proteomes" id="UP000509784"/>
    </source>
</evidence>
<gene>
    <name evidence="1" type="ORF">HV560_00960</name>
</gene>
<dbReference type="KEGG" id="mpeg:HV560_00960"/>
<proteinExistence type="predicted"/>
<dbReference type="EMBL" id="CP055305">
    <property type="protein sequence ID" value="QLB41517.1"/>
    <property type="molecule type" value="Genomic_DNA"/>
</dbReference>
<sequence length="516" mass="57781">MPDKIHYQQFDSLGRVSTVFVDNDNNKTTGEVQSINNGSVKGIEYILAYHHNIKGEVVTILKDNDMNGTYDVRDEHILDANGNIVEIQYDKTNDGKIDNVTKNTLNAKGEVIEAKYYNQAENGAQALTSKHTFELDANGHITQKTSYSAANILTSIEHYTNNTKGNVVKKLIDNNGDGVDRAEIYTLDVNGYITKTENDIGNNGSIESSTRYDRNALGRITKLYDDNDGDSIIDAYRTNEFDVYGNILKETHYNAKTDAITSIITLTYDSNNRLITRFNDANANGEFDNLDTKNVYKYDSQYGSVIQRVDISPTKTSSIFFRYDNLGRQVKSILDDNNNGIPESNETTRIYSYDNPIWNKYTLVTVTDSQGLQSISKFDLDDAGNYALQYYAGRNGEFSRINFYNTNVAKNVDFTNKWSEEELAKIGSKIQQIQLTNEQYSTTLTLDSNIVSKLSVSGLDIRGDATDTVNLSSDFTKVEVKGTKKAGKDVLQAYQAEVDGTTYTVYIDTDIHTVVG</sequence>
<dbReference type="AlphaFoldDB" id="A0ABD7A663"/>
<dbReference type="Proteomes" id="UP000509784">
    <property type="component" value="Chromosome"/>
</dbReference>
<organism evidence="1 2">
    <name type="scientific">Mannheimia pernigra</name>
    <dbReference type="NCBI Taxonomy" id="111844"/>
    <lineage>
        <taxon>Bacteria</taxon>
        <taxon>Pseudomonadati</taxon>
        <taxon>Pseudomonadota</taxon>
        <taxon>Gammaproteobacteria</taxon>
        <taxon>Pasteurellales</taxon>
        <taxon>Pasteurellaceae</taxon>
        <taxon>Mannheimia</taxon>
    </lineage>
</organism>
<dbReference type="RefSeq" id="WP_176811962.1">
    <property type="nucleotide sequence ID" value="NZ_CP055305.1"/>
</dbReference>
<evidence type="ECO:0008006" key="3">
    <source>
        <dbReference type="Google" id="ProtNLM"/>
    </source>
</evidence>